<evidence type="ECO:0000313" key="1">
    <source>
        <dbReference type="EMBL" id="KMT21893.1"/>
    </source>
</evidence>
<dbReference type="PATRIC" id="fig|1121307.3.peg.1517"/>
<reference evidence="1 2" key="1">
    <citation type="submission" date="2015-06" db="EMBL/GenBank/DDBJ databases">
        <title>Draft genome sequence of the purine-degrading Clostridium cylindrosporum HC-1 (DSM 605).</title>
        <authorList>
            <person name="Poehlein A."/>
            <person name="Schiel-Bengelsdorf B."/>
            <person name="Bengelsdorf F."/>
            <person name="Daniel R."/>
            <person name="Duerre P."/>
        </authorList>
    </citation>
    <scope>NUCLEOTIDE SEQUENCE [LARGE SCALE GENOMIC DNA]</scope>
    <source>
        <strain evidence="1 2">DSM 605</strain>
    </source>
</reference>
<dbReference type="AlphaFoldDB" id="A0A0J8DCB2"/>
<organism evidence="1 2">
    <name type="scientific">Clostridium cylindrosporum DSM 605</name>
    <dbReference type="NCBI Taxonomy" id="1121307"/>
    <lineage>
        <taxon>Bacteria</taxon>
        <taxon>Bacillati</taxon>
        <taxon>Bacillota</taxon>
        <taxon>Clostridia</taxon>
        <taxon>Eubacteriales</taxon>
        <taxon>Clostridiaceae</taxon>
        <taxon>Clostridium</taxon>
    </lineage>
</organism>
<proteinExistence type="predicted"/>
<accession>A0A0J8DCB2</accession>
<dbReference type="STRING" id="1121307.CLCY_3c01640"/>
<keyword evidence="2" id="KW-1185">Reference proteome</keyword>
<sequence>MAHLSDSKEQRIAEKLILEGLEAYIGIPSGALKTKKIKLDNVVSVEIDGYSDEYKIMVEVFARIGKLAPAHQEKLANDILKLNLAENILKIPYKKYLAICGEDAERYLTGSSWKAFAVKYYDFEVVRIDLSEENREMILNAQRRQKEGMKL</sequence>
<dbReference type="Proteomes" id="UP000036756">
    <property type="component" value="Unassembled WGS sequence"/>
</dbReference>
<gene>
    <name evidence="1" type="ORF">CLCY_3c01640</name>
</gene>
<evidence type="ECO:0000313" key="2">
    <source>
        <dbReference type="Proteomes" id="UP000036756"/>
    </source>
</evidence>
<comment type="caution">
    <text evidence="1">The sequence shown here is derived from an EMBL/GenBank/DDBJ whole genome shotgun (WGS) entry which is preliminary data.</text>
</comment>
<dbReference type="OrthoDB" id="7062242at2"/>
<protein>
    <submittedName>
        <fullName evidence="1">Uncharacterized protein</fullName>
    </submittedName>
</protein>
<dbReference type="RefSeq" id="WP_048570540.1">
    <property type="nucleotide sequence ID" value="NZ_LFVU01000026.1"/>
</dbReference>
<name>A0A0J8DCB2_CLOCY</name>
<dbReference type="EMBL" id="LFVU01000026">
    <property type="protein sequence ID" value="KMT21893.1"/>
    <property type="molecule type" value="Genomic_DNA"/>
</dbReference>